<evidence type="ECO:0000313" key="2">
    <source>
        <dbReference type="Proteomes" id="UP000265520"/>
    </source>
</evidence>
<keyword evidence="2" id="KW-1185">Reference proteome</keyword>
<feature type="non-terminal residue" evidence="1">
    <location>
        <position position="1"/>
    </location>
</feature>
<proteinExistence type="predicted"/>
<dbReference type="EMBL" id="LXQA010326404">
    <property type="protein sequence ID" value="MCI44123.1"/>
    <property type="molecule type" value="Genomic_DNA"/>
</dbReference>
<dbReference type="Proteomes" id="UP000265520">
    <property type="component" value="Unassembled WGS sequence"/>
</dbReference>
<comment type="caution">
    <text evidence="1">The sequence shown here is derived from an EMBL/GenBank/DDBJ whole genome shotgun (WGS) entry which is preliminary data.</text>
</comment>
<sequence>YCPPSHHQATVHQTTTAPLSTLHLPSTYDGVVVGVRSANLVEGVDVTGAAAIEGVDAVDNTGE</sequence>
<evidence type="ECO:0000313" key="1">
    <source>
        <dbReference type="EMBL" id="MCI44123.1"/>
    </source>
</evidence>
<organism evidence="1 2">
    <name type="scientific">Trifolium medium</name>
    <dbReference type="NCBI Taxonomy" id="97028"/>
    <lineage>
        <taxon>Eukaryota</taxon>
        <taxon>Viridiplantae</taxon>
        <taxon>Streptophyta</taxon>
        <taxon>Embryophyta</taxon>
        <taxon>Tracheophyta</taxon>
        <taxon>Spermatophyta</taxon>
        <taxon>Magnoliopsida</taxon>
        <taxon>eudicotyledons</taxon>
        <taxon>Gunneridae</taxon>
        <taxon>Pentapetalae</taxon>
        <taxon>rosids</taxon>
        <taxon>fabids</taxon>
        <taxon>Fabales</taxon>
        <taxon>Fabaceae</taxon>
        <taxon>Papilionoideae</taxon>
        <taxon>50 kb inversion clade</taxon>
        <taxon>NPAAA clade</taxon>
        <taxon>Hologalegina</taxon>
        <taxon>IRL clade</taxon>
        <taxon>Trifolieae</taxon>
        <taxon>Trifolium</taxon>
    </lineage>
</organism>
<reference evidence="1 2" key="1">
    <citation type="journal article" date="2018" name="Front. Plant Sci.">
        <title>Red Clover (Trifolium pratense) and Zigzag Clover (T. medium) - A Picture of Genomic Similarities and Differences.</title>
        <authorList>
            <person name="Dluhosova J."/>
            <person name="Istvanek J."/>
            <person name="Nedelnik J."/>
            <person name="Repkova J."/>
        </authorList>
    </citation>
    <scope>NUCLEOTIDE SEQUENCE [LARGE SCALE GENOMIC DNA]</scope>
    <source>
        <strain evidence="2">cv. 10/8</strain>
        <tissue evidence="1">Leaf</tissue>
    </source>
</reference>
<name>A0A392S5B3_9FABA</name>
<protein>
    <submittedName>
        <fullName evidence="1">Uncharacterized protein</fullName>
    </submittedName>
</protein>
<accession>A0A392S5B3</accession>
<dbReference type="AlphaFoldDB" id="A0A392S5B3"/>